<dbReference type="EMBL" id="KZ613954">
    <property type="protein sequence ID" value="PMD34397.1"/>
    <property type="molecule type" value="Genomic_DNA"/>
</dbReference>
<evidence type="ECO:0008006" key="3">
    <source>
        <dbReference type="Google" id="ProtNLM"/>
    </source>
</evidence>
<dbReference type="STRING" id="1149755.A0A2J6R7A7"/>
<evidence type="ECO:0000313" key="2">
    <source>
        <dbReference type="Proteomes" id="UP000235786"/>
    </source>
</evidence>
<protein>
    <recommendedName>
        <fullName evidence="3">Fungal N-terminal domain-containing protein</fullName>
    </recommendedName>
</protein>
<keyword evidence="2" id="KW-1185">Reference proteome</keyword>
<accession>A0A2J6R7A7</accession>
<organism evidence="1 2">
    <name type="scientific">Hyaloscypha variabilis (strain UAMH 11265 / GT02V1 / F)</name>
    <name type="common">Meliniomyces variabilis</name>
    <dbReference type="NCBI Taxonomy" id="1149755"/>
    <lineage>
        <taxon>Eukaryota</taxon>
        <taxon>Fungi</taxon>
        <taxon>Dikarya</taxon>
        <taxon>Ascomycota</taxon>
        <taxon>Pezizomycotina</taxon>
        <taxon>Leotiomycetes</taxon>
        <taxon>Helotiales</taxon>
        <taxon>Hyaloscyphaceae</taxon>
        <taxon>Hyaloscypha</taxon>
        <taxon>Hyaloscypha variabilis</taxon>
    </lineage>
</organism>
<name>A0A2J6R7A7_HYAVF</name>
<dbReference type="AlphaFoldDB" id="A0A2J6R7A7"/>
<dbReference type="OrthoDB" id="5344057at2759"/>
<evidence type="ECO:0000313" key="1">
    <source>
        <dbReference type="EMBL" id="PMD34397.1"/>
    </source>
</evidence>
<proteinExistence type="predicted"/>
<dbReference type="Proteomes" id="UP000235786">
    <property type="component" value="Unassembled WGS sequence"/>
</dbReference>
<reference evidence="1 2" key="1">
    <citation type="submission" date="2016-04" db="EMBL/GenBank/DDBJ databases">
        <title>A degradative enzymes factory behind the ericoid mycorrhizal symbiosis.</title>
        <authorList>
            <consortium name="DOE Joint Genome Institute"/>
            <person name="Martino E."/>
            <person name="Morin E."/>
            <person name="Grelet G."/>
            <person name="Kuo A."/>
            <person name="Kohler A."/>
            <person name="Daghino S."/>
            <person name="Barry K."/>
            <person name="Choi C."/>
            <person name="Cichocki N."/>
            <person name="Clum A."/>
            <person name="Copeland A."/>
            <person name="Hainaut M."/>
            <person name="Haridas S."/>
            <person name="Labutti K."/>
            <person name="Lindquist E."/>
            <person name="Lipzen A."/>
            <person name="Khouja H.-R."/>
            <person name="Murat C."/>
            <person name="Ohm R."/>
            <person name="Olson A."/>
            <person name="Spatafora J."/>
            <person name="Veneault-Fourrey C."/>
            <person name="Henrissat B."/>
            <person name="Grigoriev I."/>
            <person name="Martin F."/>
            <person name="Perotto S."/>
        </authorList>
    </citation>
    <scope>NUCLEOTIDE SEQUENCE [LARGE SCALE GENOMIC DNA]</scope>
    <source>
        <strain evidence="1 2">F</strain>
    </source>
</reference>
<sequence>MEVVGLVSSLVGIAAFTGQALDGIIKLRSFFKDLTGAEQTTSDLVDELESFITTLTDIKQLVATSKNVSDARANPEAMTSLGISSLTTSLASCVEDVTAWVEVIKNADPSTATGIRAFLRKMKVAADKRGFQDIARKILGHRQRIGVGLSTLGRALDHAGIARLDELSTKLDGLTEGQLKLNDSINNKLAAAAEKRPLPLDETFAEILGSELQPLEASIEDGFDRMSLNHSESQQSIQSLSHSISSLASQMSQLLNMANNLEPTAPSPKAKVPPPPPTAKFAELGLEWCCDALSGIDDGFDETEDGICMCIYCYYSSPQSDPDCSYEIGRHLAETHSFGKCNLTISYQSWEELVEHLYCFHALQKQKRGSFRTRFCRKKRFLPLFRDMRNNGDHPSNIIERSTEGLIMEAGLHMALDEAYPDEITRHRQYTLLRDDLRTKETILNLRYKIACLLEELMVSGNADYLEVPSDFYNCLFAVDMDTTFLICAFNQISRINAWLLQMFQESFPLRLLLSCGKVTSEMAPATSLRWYTPMIAVWKMDEAATGAEQTHEPSDGAVDSRDYLNSCVSSEKLELTN</sequence>
<gene>
    <name evidence="1" type="ORF">L207DRAFT_570988</name>
</gene>